<keyword evidence="12" id="KW-1185">Reference proteome</keyword>
<evidence type="ECO:0000256" key="5">
    <source>
        <dbReference type="ARBA" id="ARBA00022927"/>
    </source>
</evidence>
<comment type="function">
    <text evidence="9">Part of the Sec protein translocase complex. Interacts with the SecYEG preprotein conducting channel. SecDF uses the proton motive force (PMF) to complete protein translocation after the ATP-dependent function of SecA.</text>
</comment>
<comment type="similarity">
    <text evidence="9">Belongs to the SecD/SecF family. SecF subfamily.</text>
</comment>
<name>A0A420E6Q0_9ALTE</name>
<keyword evidence="4 9" id="KW-0812">Transmembrane</keyword>
<evidence type="ECO:0000313" key="11">
    <source>
        <dbReference type="EMBL" id="RKF13663.1"/>
    </source>
</evidence>
<feature type="transmembrane region" description="Helical" evidence="9">
    <location>
        <begin position="129"/>
        <end position="146"/>
    </location>
</feature>
<dbReference type="GO" id="GO:0006605">
    <property type="term" value="P:protein targeting"/>
    <property type="evidence" value="ECO:0007669"/>
    <property type="project" value="UniProtKB-UniRule"/>
</dbReference>
<feature type="domain" description="Protein export membrane protein SecD/SecF C-terminal" evidence="10">
    <location>
        <begin position="103"/>
        <end position="281"/>
    </location>
</feature>
<keyword evidence="5 9" id="KW-0653">Protein transport</keyword>
<evidence type="ECO:0000256" key="1">
    <source>
        <dbReference type="ARBA" id="ARBA00004651"/>
    </source>
</evidence>
<dbReference type="GO" id="GO:0043952">
    <property type="term" value="P:protein transport by the Sec complex"/>
    <property type="evidence" value="ECO:0007669"/>
    <property type="project" value="UniProtKB-UniRule"/>
</dbReference>
<evidence type="ECO:0000256" key="8">
    <source>
        <dbReference type="ARBA" id="ARBA00023136"/>
    </source>
</evidence>
<feature type="transmembrane region" description="Helical" evidence="9">
    <location>
        <begin position="12"/>
        <end position="31"/>
    </location>
</feature>
<dbReference type="PRINTS" id="PR01755">
    <property type="entry name" value="SECFTRNLCASE"/>
</dbReference>
<comment type="subunit">
    <text evidence="9">Forms a complex with SecD. Part of the essential Sec protein translocation apparatus which comprises SecA, SecYEG and auxiliary proteins SecDF-YajC and YidC.</text>
</comment>
<dbReference type="PANTHER" id="PTHR30081:SF8">
    <property type="entry name" value="PROTEIN TRANSLOCASE SUBUNIT SECF"/>
    <property type="match status" value="1"/>
</dbReference>
<dbReference type="PANTHER" id="PTHR30081">
    <property type="entry name" value="PROTEIN-EXPORT MEMBRANE PROTEIN SEC"/>
    <property type="match status" value="1"/>
</dbReference>
<evidence type="ECO:0000256" key="9">
    <source>
        <dbReference type="HAMAP-Rule" id="MF_01464"/>
    </source>
</evidence>
<feature type="transmembrane region" description="Helical" evidence="9">
    <location>
        <begin position="255"/>
        <end position="278"/>
    </location>
</feature>
<feature type="transmembrane region" description="Helical" evidence="9">
    <location>
        <begin position="178"/>
        <end position="195"/>
    </location>
</feature>
<comment type="subcellular location">
    <subcellularLocation>
        <location evidence="1 9">Cell membrane</location>
        <topology evidence="1 9">Multi-pass membrane protein</topology>
    </subcellularLocation>
</comment>
<dbReference type="NCBIfam" id="TIGR00916">
    <property type="entry name" value="2A0604s01"/>
    <property type="match status" value="1"/>
</dbReference>
<evidence type="ECO:0000256" key="2">
    <source>
        <dbReference type="ARBA" id="ARBA00022448"/>
    </source>
</evidence>
<keyword evidence="7 9" id="KW-0811">Translocation</keyword>
<protein>
    <recommendedName>
        <fullName evidence="9">Protein-export membrane protein SecF</fullName>
    </recommendedName>
</protein>
<dbReference type="InterPro" id="IPR048634">
    <property type="entry name" value="SecD_SecF_C"/>
</dbReference>
<keyword evidence="6 9" id="KW-1133">Transmembrane helix</keyword>
<dbReference type="EMBL" id="RAQO01000011">
    <property type="protein sequence ID" value="RKF13663.1"/>
    <property type="molecule type" value="Genomic_DNA"/>
</dbReference>
<dbReference type="InterPro" id="IPR055344">
    <property type="entry name" value="SecD_SecF_C_bact"/>
</dbReference>
<dbReference type="AlphaFoldDB" id="A0A420E6Q0"/>
<dbReference type="InterPro" id="IPR005665">
    <property type="entry name" value="SecF_bac"/>
</dbReference>
<sequence length="302" mass="32892">MMQNFNRLTQVRSLMSLVSVALLLASLFFMIERGYNWGLDFTGGVVADILLDPNLEQTDIKAHLESDLGHEVQILSMQGDGKWQLRYGVQDNDSIAALNDSVALLSSEFQILNSSVIGPQVGQDMIEQGSLAILLCFVLTMIYLSYRFEWRLALGSIIALSYDILLVLGLFACLQLEFNLTVLAALLAVMGYSLNDSIIISDRIREVLRSQPNGDIDTLLDQSIASTISRTIVTSGTTLVTVSALWLLGGPALEGFAIALCLGIASGTWSSISIGTVLPKMMGLQAQHYQVVDDKDPIDAMP</sequence>
<gene>
    <name evidence="9 11" type="primary">secF</name>
    <name evidence="11" type="ORF">DBZ36_18700</name>
</gene>
<evidence type="ECO:0000256" key="6">
    <source>
        <dbReference type="ARBA" id="ARBA00022989"/>
    </source>
</evidence>
<dbReference type="OrthoDB" id="9774769at2"/>
<comment type="caution">
    <text evidence="11">The sequence shown here is derived from an EMBL/GenBank/DDBJ whole genome shotgun (WGS) entry which is preliminary data.</text>
</comment>
<proteinExistence type="inferred from homology"/>
<accession>A0A420E6Q0</accession>
<reference evidence="11 12" key="1">
    <citation type="submission" date="2018-09" db="EMBL/GenBank/DDBJ databases">
        <authorList>
            <person name="Wang Z."/>
        </authorList>
    </citation>
    <scope>NUCLEOTIDE SEQUENCE [LARGE SCALE GENOMIC DNA]</scope>
    <source>
        <strain evidence="11 12">ALS 81</strain>
    </source>
</reference>
<dbReference type="InterPro" id="IPR022813">
    <property type="entry name" value="SecD/SecF_arch_bac"/>
</dbReference>
<dbReference type="Proteomes" id="UP000286482">
    <property type="component" value="Unassembled WGS sequence"/>
</dbReference>
<keyword evidence="3 9" id="KW-1003">Cell membrane</keyword>
<feature type="transmembrane region" description="Helical" evidence="9">
    <location>
        <begin position="232"/>
        <end position="249"/>
    </location>
</feature>
<dbReference type="GO" id="GO:0065002">
    <property type="term" value="P:intracellular protein transmembrane transport"/>
    <property type="evidence" value="ECO:0007669"/>
    <property type="project" value="UniProtKB-UniRule"/>
</dbReference>
<dbReference type="GO" id="GO:0015450">
    <property type="term" value="F:protein-transporting ATPase activity"/>
    <property type="evidence" value="ECO:0007669"/>
    <property type="project" value="InterPro"/>
</dbReference>
<evidence type="ECO:0000256" key="4">
    <source>
        <dbReference type="ARBA" id="ARBA00022692"/>
    </source>
</evidence>
<evidence type="ECO:0000259" key="10">
    <source>
        <dbReference type="Pfam" id="PF02355"/>
    </source>
</evidence>
<keyword evidence="2 9" id="KW-0813">Transport</keyword>
<evidence type="ECO:0000256" key="7">
    <source>
        <dbReference type="ARBA" id="ARBA00023010"/>
    </source>
</evidence>
<organism evidence="11 12">
    <name type="scientific">Alginatibacterium sediminis</name>
    <dbReference type="NCBI Taxonomy" id="2164068"/>
    <lineage>
        <taxon>Bacteria</taxon>
        <taxon>Pseudomonadati</taxon>
        <taxon>Pseudomonadota</taxon>
        <taxon>Gammaproteobacteria</taxon>
        <taxon>Alteromonadales</taxon>
        <taxon>Alteromonadaceae</taxon>
        <taxon>Alginatibacterium</taxon>
    </lineage>
</organism>
<dbReference type="NCBIfam" id="TIGR00966">
    <property type="entry name" value="transloc_SecF"/>
    <property type="match status" value="1"/>
</dbReference>
<dbReference type="GO" id="GO:0005886">
    <property type="term" value="C:plasma membrane"/>
    <property type="evidence" value="ECO:0007669"/>
    <property type="project" value="UniProtKB-SubCell"/>
</dbReference>
<dbReference type="HAMAP" id="MF_01464_B">
    <property type="entry name" value="SecF_B"/>
    <property type="match status" value="1"/>
</dbReference>
<keyword evidence="8 9" id="KW-0472">Membrane</keyword>
<evidence type="ECO:0000313" key="12">
    <source>
        <dbReference type="Proteomes" id="UP000286482"/>
    </source>
</evidence>
<dbReference type="Pfam" id="PF02355">
    <property type="entry name" value="SecD_SecF_C"/>
    <property type="match status" value="1"/>
</dbReference>
<evidence type="ECO:0000256" key="3">
    <source>
        <dbReference type="ARBA" id="ARBA00022475"/>
    </source>
</evidence>
<dbReference type="InterPro" id="IPR022645">
    <property type="entry name" value="SecD/SecF_bac"/>
</dbReference>
<feature type="transmembrane region" description="Helical" evidence="9">
    <location>
        <begin position="153"/>
        <end position="172"/>
    </location>
</feature>
<dbReference type="SUPFAM" id="SSF82866">
    <property type="entry name" value="Multidrug efflux transporter AcrB transmembrane domain"/>
    <property type="match status" value="1"/>
</dbReference>
<dbReference type="Gene3D" id="1.20.1640.10">
    <property type="entry name" value="Multidrug efflux transporter AcrB transmembrane domain"/>
    <property type="match status" value="1"/>
</dbReference>